<dbReference type="InterPro" id="IPR013785">
    <property type="entry name" value="Aldolase_TIM"/>
</dbReference>
<evidence type="ECO:0000313" key="2">
    <source>
        <dbReference type="EMBL" id="UYU30728.1"/>
    </source>
</evidence>
<dbReference type="PANTHER" id="PTHR42966:SF1">
    <property type="entry name" value="SIALIC ACID SYNTHASE"/>
    <property type="match status" value="1"/>
</dbReference>
<sequence length="357" mass="38659">MTLIIAEAGVNHNGDEKLAFELVNAAHKAGADIVKFQTFKAKNLVTNQAAQADYQVANTGKQESQLAMLSRLELSWAAHHALIKHCNSLGIEFLSTAFDSESLAFLVNDLGLKRLKLPSGELTNAPLVLQHARTGCDIIVSTGMATLSEIEAALGVIAFGYTADKDETPSLEAFERAYASPEGQRALKDKVVILHCTTEYPAPVNEINLRVMDTLRQAFDLPAGYSDHSQGITIPVAAVARGAVVIEKHFTLDNTMDGPDHKASLEPDELEAMVKAIRDVELALGGCVKSPTVSELKNKSVARKSLVANSDIQRGETFDESNLIIKRPGNGMSPYLYWSLLGKKAERSYQNGDLIGE</sequence>
<gene>
    <name evidence="2" type="primary">neuB</name>
    <name evidence="2" type="ORF">KFZ77_12710</name>
</gene>
<feature type="domain" description="AFP-like" evidence="1">
    <location>
        <begin position="305"/>
        <end position="357"/>
    </location>
</feature>
<dbReference type="InterPro" id="IPR006190">
    <property type="entry name" value="SAF_AFP_Neu5Ac"/>
</dbReference>
<proteinExistence type="predicted"/>
<dbReference type="InterPro" id="IPR057736">
    <property type="entry name" value="SAF_PseI/NeuA/NeuB"/>
</dbReference>
<dbReference type="PROSITE" id="PS50844">
    <property type="entry name" value="AFP_LIKE"/>
    <property type="match status" value="1"/>
</dbReference>
<dbReference type="InterPro" id="IPR036732">
    <property type="entry name" value="AFP_Neu5c_C_sf"/>
</dbReference>
<reference evidence="2 3" key="1">
    <citation type="submission" date="2021-05" db="EMBL/GenBank/DDBJ databases">
        <title>Isolation, identification, and the growth promoting effects of Pantoea dispersa strain YSD J2 from the aboveground leaves of Cyperus esculentus L.Var. Sativus.</title>
        <authorList>
            <person name="Wang S."/>
            <person name="Tang X.M."/>
            <person name="Huang Y.N."/>
        </authorList>
    </citation>
    <scope>NUCLEOTIDE SEQUENCE [LARGE SCALE GENOMIC DNA]</scope>
    <source>
        <strain evidence="3">YSD YN2</strain>
    </source>
</reference>
<dbReference type="Proteomes" id="UP001156318">
    <property type="component" value="Chromosome"/>
</dbReference>
<dbReference type="SUPFAM" id="SSF51569">
    <property type="entry name" value="Aldolase"/>
    <property type="match status" value="1"/>
</dbReference>
<dbReference type="InterPro" id="IPR020007">
    <property type="entry name" value="NeuB/NeuA"/>
</dbReference>
<dbReference type="Pfam" id="PF03102">
    <property type="entry name" value="NeuB"/>
    <property type="match status" value="1"/>
</dbReference>
<dbReference type="EMBL" id="CP074352">
    <property type="protein sequence ID" value="UYU30728.1"/>
    <property type="molecule type" value="Genomic_DNA"/>
</dbReference>
<dbReference type="NCBIfam" id="TIGR03569">
    <property type="entry name" value="NeuB_NnaB"/>
    <property type="match status" value="1"/>
</dbReference>
<accession>A0ABY6JB34</accession>
<dbReference type="InterPro" id="IPR013132">
    <property type="entry name" value="PseI/NeuA/B-like_N"/>
</dbReference>
<dbReference type="SUPFAM" id="SSF51269">
    <property type="entry name" value="AFP III-like domain"/>
    <property type="match status" value="1"/>
</dbReference>
<dbReference type="EC" id="2.5.1.56" evidence="2"/>
<dbReference type="Gene3D" id="3.90.1210.10">
    <property type="entry name" value="Antifreeze-like/N-acetylneuraminic acid synthase C-terminal domain"/>
    <property type="match status" value="1"/>
</dbReference>
<name>A0ABY6JB34_9ENTR</name>
<dbReference type="GO" id="GO:0050462">
    <property type="term" value="F:N-acetylneuraminate synthase activity"/>
    <property type="evidence" value="ECO:0007669"/>
    <property type="project" value="UniProtKB-EC"/>
</dbReference>
<evidence type="ECO:0000313" key="3">
    <source>
        <dbReference type="Proteomes" id="UP001156318"/>
    </source>
</evidence>
<dbReference type="CDD" id="cd11615">
    <property type="entry name" value="SAF_NeuB_like"/>
    <property type="match status" value="1"/>
</dbReference>
<dbReference type="InterPro" id="IPR051690">
    <property type="entry name" value="PseI-like"/>
</dbReference>
<protein>
    <submittedName>
        <fullName evidence="2">N-acetylneuraminate synthase</fullName>
        <ecNumber evidence="2">2.5.1.56</ecNumber>
    </submittedName>
</protein>
<organism evidence="2 3">
    <name type="scientific">Siccibacter colletis</name>
    <dbReference type="NCBI Taxonomy" id="1505757"/>
    <lineage>
        <taxon>Bacteria</taxon>
        <taxon>Pseudomonadati</taxon>
        <taxon>Pseudomonadota</taxon>
        <taxon>Gammaproteobacteria</taxon>
        <taxon>Enterobacterales</taxon>
        <taxon>Enterobacteriaceae</taxon>
        <taxon>Siccibacter</taxon>
    </lineage>
</organism>
<dbReference type="RefSeq" id="WP_264384406.1">
    <property type="nucleotide sequence ID" value="NZ_CP074352.1"/>
</dbReference>
<keyword evidence="3" id="KW-1185">Reference proteome</keyword>
<dbReference type="PANTHER" id="PTHR42966">
    <property type="entry name" value="N-ACETYLNEURAMINATE SYNTHASE"/>
    <property type="match status" value="1"/>
</dbReference>
<keyword evidence="2" id="KW-0808">Transferase</keyword>
<evidence type="ECO:0000259" key="1">
    <source>
        <dbReference type="PROSITE" id="PS50844"/>
    </source>
</evidence>
<dbReference type="Gene3D" id="3.20.20.70">
    <property type="entry name" value="Aldolase class I"/>
    <property type="match status" value="1"/>
</dbReference>